<protein>
    <recommendedName>
        <fullName evidence="1">non-specific serine/threonine protein kinase</fullName>
        <ecNumber evidence="1">2.7.11.1</ecNumber>
    </recommendedName>
</protein>
<dbReference type="InterPro" id="IPR030665">
    <property type="entry name" value="KaiC"/>
</dbReference>
<dbReference type="InterPro" id="IPR010624">
    <property type="entry name" value="KaiC_dom"/>
</dbReference>
<reference evidence="10 11" key="1">
    <citation type="submission" date="2022-11" db="EMBL/GenBank/DDBJ databases">
        <title>Minimal conservation of predation-associated metabolite biosynthetic gene clusters underscores biosynthetic potential of Myxococcota including descriptions for ten novel species: Archangium lansinium sp. nov., Myxococcus landrumus sp. nov., Nannocystis bai.</title>
        <authorList>
            <person name="Ahearne A."/>
            <person name="Stevens C."/>
            <person name="Dowd S."/>
        </authorList>
    </citation>
    <scope>NUCLEOTIDE SEQUENCE [LARGE SCALE GENOMIC DNA]</scope>
    <source>
        <strain evidence="10 11">NCELM</strain>
    </source>
</reference>
<evidence type="ECO:0000256" key="3">
    <source>
        <dbReference type="ARBA" id="ARBA00022679"/>
    </source>
</evidence>
<evidence type="ECO:0000313" key="11">
    <source>
        <dbReference type="Proteomes" id="UP001217838"/>
    </source>
</evidence>
<dbReference type="PRINTS" id="PR01874">
    <property type="entry name" value="DNAREPAIRADA"/>
</dbReference>
<dbReference type="InterPro" id="IPR047221">
    <property type="entry name" value="KaiC_N"/>
</dbReference>
<name>A0ABT5B5I3_9BACT</name>
<feature type="domain" description="KaiC" evidence="9">
    <location>
        <begin position="253"/>
        <end position="484"/>
    </location>
</feature>
<dbReference type="InterPro" id="IPR003593">
    <property type="entry name" value="AAA+_ATPase"/>
</dbReference>
<comment type="caution">
    <text evidence="10">The sequence shown here is derived from an EMBL/GenBank/DDBJ whole genome shotgun (WGS) entry which is preliminary data.</text>
</comment>
<dbReference type="InterPro" id="IPR014774">
    <property type="entry name" value="KaiC-like_dom"/>
</dbReference>
<evidence type="ECO:0000256" key="7">
    <source>
        <dbReference type="SAM" id="Coils"/>
    </source>
</evidence>
<keyword evidence="3 10" id="KW-0808">Transferase</keyword>
<dbReference type="PIRSF" id="PIRSF039117">
    <property type="entry name" value="KaiC"/>
    <property type="match status" value="1"/>
</dbReference>
<keyword evidence="4" id="KW-0677">Repeat</keyword>
<dbReference type="PROSITE" id="PS51146">
    <property type="entry name" value="KAIC"/>
    <property type="match status" value="2"/>
</dbReference>
<dbReference type="RefSeq" id="WP_271999170.1">
    <property type="nucleotide sequence ID" value="NZ_JAQNDN010000007.1"/>
</dbReference>
<dbReference type="PANTHER" id="PTHR42926">
    <property type="match status" value="1"/>
</dbReference>
<feature type="coiled-coil region" evidence="7">
    <location>
        <begin position="488"/>
        <end position="542"/>
    </location>
</feature>
<evidence type="ECO:0000256" key="4">
    <source>
        <dbReference type="ARBA" id="ARBA00022737"/>
    </source>
</evidence>
<feature type="domain" description="KaiC" evidence="9">
    <location>
        <begin position="13"/>
        <end position="252"/>
    </location>
</feature>
<evidence type="ECO:0000313" key="10">
    <source>
        <dbReference type="EMBL" id="MDC0669357.1"/>
    </source>
</evidence>
<dbReference type="Proteomes" id="UP001217838">
    <property type="component" value="Unassembled WGS sequence"/>
</dbReference>
<keyword evidence="7" id="KW-0175">Coiled coil</keyword>
<gene>
    <name evidence="10" type="primary">kaiC</name>
    <name evidence="10" type="ORF">POL58_16505</name>
</gene>
<dbReference type="SMART" id="SM00382">
    <property type="entry name" value="AAA"/>
    <property type="match status" value="2"/>
</dbReference>
<keyword evidence="11" id="KW-1185">Reference proteome</keyword>
<dbReference type="InterPro" id="IPR051347">
    <property type="entry name" value="Circadian_clock_KaiC-rel"/>
</dbReference>
<dbReference type="EMBL" id="JAQNDN010000007">
    <property type="protein sequence ID" value="MDC0669357.1"/>
    <property type="molecule type" value="Genomic_DNA"/>
</dbReference>
<dbReference type="SUPFAM" id="SSF52540">
    <property type="entry name" value="P-loop containing nucleoside triphosphate hydrolases"/>
    <property type="match status" value="2"/>
</dbReference>
<keyword evidence="6" id="KW-0378">Hydrolase</keyword>
<dbReference type="EC" id="2.7.11.1" evidence="1"/>
<sequence>MIGITASERPSIPKAPTGIHGLDDITGGGLPRGRPTLVCGSAGCGKTLMAMEFLVRGATDYEEPGVFFAFEETADDLAANVRSLGFDLEDLAARDKLVVEHIRIERSEIEEAGEFDLEGLFIRLGLAIDTVGAKRVVLDTLETLFGGFDNEAVLRSELRRLFRWLKERGVTAVITAERGDGTLTRQGLEEYVSDCVILLDHRMFDQVSTRRLRIVKYRGTMHGTNEYPFLIDSDGFSVLPLTSLKLDHEASNERISTGIERLDAMLGGGVYRGSSLLLSGSAGTGKSSVAAFMAAAACQRGERCLYYSFEESPSQVLRNMRSIGLDLAPWLENGLLSFVSTRPTFHGLEMHLATMYKHIRDLDPRVVVIDPISNFVSVGTALEAQSMLLRLVDFLKSRQTTAVFVSLISGAAATEATDQNISSLIDTWVLLRDVELGGERNRGLHVLKSRGTAHSNQVREFVLTSHGIELRDVYVGPEGVLTGSMRLAQEAKEREAAETRRLAIARKRREIDRKRLALEAQIAALRAEADTEETELELLLGAEEAIERRLLSDRAGMARSRRADAEEEETA</sequence>
<dbReference type="Pfam" id="PF06745">
    <property type="entry name" value="ATPase"/>
    <property type="match status" value="2"/>
</dbReference>
<evidence type="ECO:0000259" key="9">
    <source>
        <dbReference type="PROSITE" id="PS51146"/>
    </source>
</evidence>
<evidence type="ECO:0000256" key="5">
    <source>
        <dbReference type="ARBA" id="ARBA00022777"/>
    </source>
</evidence>
<evidence type="ECO:0000256" key="1">
    <source>
        <dbReference type="ARBA" id="ARBA00012513"/>
    </source>
</evidence>
<dbReference type="PANTHER" id="PTHR42926:SF1">
    <property type="entry name" value="CIRCADIAN CLOCK OSCILLATOR PROTEIN KAIC 1"/>
    <property type="match status" value="1"/>
</dbReference>
<dbReference type="InterPro" id="IPR027417">
    <property type="entry name" value="P-loop_NTPase"/>
</dbReference>
<evidence type="ECO:0000256" key="8">
    <source>
        <dbReference type="SAM" id="MobiDB-lite"/>
    </source>
</evidence>
<dbReference type="CDD" id="cd19485">
    <property type="entry name" value="KaiC-N"/>
    <property type="match status" value="1"/>
</dbReference>
<dbReference type="GO" id="GO:0004674">
    <property type="term" value="F:protein serine/threonine kinase activity"/>
    <property type="evidence" value="ECO:0007669"/>
    <property type="project" value="UniProtKB-EC"/>
</dbReference>
<organism evidence="10 11">
    <name type="scientific">Nannocystis radixulma</name>
    <dbReference type="NCBI Taxonomy" id="2995305"/>
    <lineage>
        <taxon>Bacteria</taxon>
        <taxon>Pseudomonadati</taxon>
        <taxon>Myxococcota</taxon>
        <taxon>Polyangia</taxon>
        <taxon>Nannocystales</taxon>
        <taxon>Nannocystaceae</taxon>
        <taxon>Nannocystis</taxon>
    </lineage>
</organism>
<evidence type="ECO:0000256" key="6">
    <source>
        <dbReference type="ARBA" id="ARBA00022801"/>
    </source>
</evidence>
<keyword evidence="2" id="KW-0597">Phosphoprotein</keyword>
<keyword evidence="5" id="KW-0418">Kinase</keyword>
<accession>A0ABT5B5I3</accession>
<dbReference type="Gene3D" id="3.40.50.300">
    <property type="entry name" value="P-loop containing nucleotide triphosphate hydrolases"/>
    <property type="match status" value="2"/>
</dbReference>
<dbReference type="NCBIfam" id="NF006799">
    <property type="entry name" value="PRK09302.1"/>
    <property type="match status" value="1"/>
</dbReference>
<feature type="region of interest" description="Disordered" evidence="8">
    <location>
        <begin position="1"/>
        <end position="20"/>
    </location>
</feature>
<proteinExistence type="predicted"/>
<evidence type="ECO:0000256" key="2">
    <source>
        <dbReference type="ARBA" id="ARBA00022553"/>
    </source>
</evidence>